<dbReference type="Pfam" id="PF00078">
    <property type="entry name" value="RVT_1"/>
    <property type="match status" value="1"/>
</dbReference>
<dbReference type="InterPro" id="IPR000477">
    <property type="entry name" value="RT_dom"/>
</dbReference>
<dbReference type="PANTHER" id="PTHR47027">
    <property type="entry name" value="REVERSE TRANSCRIPTASE DOMAIN-CONTAINING PROTEIN"/>
    <property type="match status" value="1"/>
</dbReference>
<sequence>MPTDKDVNLTEFTDCLSLVSAIINNSSVESVFILGDFNAHPHELFYCELESFCLEAQWLCADIELLGLDSGTYTFISEANGSKRWLDHCVVTKSARETIINVQVKEDVLWSDHFPLEVEILLDSIKPKSHKIINQYNGVRWGDRNSKQCDMYNNLCNKNLKLIDFPIEMTECCNSVCKNLDHRSVIDNMYDKIINILSRAACDSHSSNVHRYRVPVLGWNRHVSGAHRAAREKFKLWVLYGRPAEGRVWNEMQTSRKIFKSRLRWCQNHADQIKMDILASHHSRSDFRSFWKSTNKLNSMPGQPVSVDGACDLPRIADIFREHFSVKSPLGPTQSVSDDGCSGGEVSVRFTAKDVRQAIKSMSRGKSPGHDDLSIEHLRYAGYHLPRVLAMFYSLCVVHSYLPAPMMKTVVVPIVKNKTGDISDKCNYRPISLATIIAKVLDSLLNTQLDKHLHIHDNQFGFKSGLSTETAILCLKQTVKYYTDKNTPIFACFLDLSKAFDLVSYDILWQKLYKTSMPVELIRTFKYWYGNQINVVRWSGAYSTPYGLECGVRQGGLTSPKLFNLYVNALVEELSSTHVGCHIDGVCLNNISYADDMVLLSASVGGLSQLLDICEKYAKQHGLTYNVKKSEWMIFQVRGRSLCQTPKLRLNGCPLNRVEQFKYLGHILTPDLKDNADIERERRALSVRANMIARRFARCSRDVKITLFRAFCTSFYTSSLWVGYTQKQYSALRVQYNNAFRVLLGLPRFCSASGMFAEARVDCFNTIIRKRCTSLERRVRASPNRILRAFAERFDCQYVYHCNMVHVRANVTILF</sequence>
<dbReference type="InterPro" id="IPR043502">
    <property type="entry name" value="DNA/RNA_pol_sf"/>
</dbReference>
<proteinExistence type="predicted"/>
<dbReference type="EMBL" id="JBEDNZ010000010">
    <property type="protein sequence ID" value="KAL0832586.1"/>
    <property type="molecule type" value="Genomic_DNA"/>
</dbReference>
<organism evidence="2 4">
    <name type="scientific">Loxostege sticticalis</name>
    <name type="common">Beet webworm moth</name>
    <dbReference type="NCBI Taxonomy" id="481309"/>
    <lineage>
        <taxon>Eukaryota</taxon>
        <taxon>Metazoa</taxon>
        <taxon>Ecdysozoa</taxon>
        <taxon>Arthropoda</taxon>
        <taxon>Hexapoda</taxon>
        <taxon>Insecta</taxon>
        <taxon>Pterygota</taxon>
        <taxon>Neoptera</taxon>
        <taxon>Endopterygota</taxon>
        <taxon>Lepidoptera</taxon>
        <taxon>Glossata</taxon>
        <taxon>Ditrysia</taxon>
        <taxon>Pyraloidea</taxon>
        <taxon>Crambidae</taxon>
        <taxon>Pyraustinae</taxon>
        <taxon>Loxostege</taxon>
    </lineage>
</organism>
<accession>A0ABD0SPC3</accession>
<reference evidence="2 4" key="1">
    <citation type="submission" date="2024-06" db="EMBL/GenBank/DDBJ databases">
        <title>A chromosome-level genome assembly of beet webworm, Loxostege sticticalis.</title>
        <authorList>
            <person name="Zhang Y."/>
        </authorList>
    </citation>
    <scope>NUCLEOTIDE SEQUENCE [LARGE SCALE GENOMIC DNA]</scope>
    <source>
        <strain evidence="2">AQ028</strain>
        <tissue evidence="2">Male pupae</tissue>
    </source>
</reference>
<dbReference type="SUPFAM" id="SSF56672">
    <property type="entry name" value="DNA/RNA polymerases"/>
    <property type="match status" value="1"/>
</dbReference>
<dbReference type="Proteomes" id="UP001549921">
    <property type="component" value="Unassembled WGS sequence"/>
</dbReference>
<feature type="domain" description="Reverse transcriptase" evidence="1">
    <location>
        <begin position="395"/>
        <end position="668"/>
    </location>
</feature>
<gene>
    <name evidence="3" type="ORF">ABMA28_000784</name>
    <name evidence="2" type="ORF">ABMA28_005587</name>
</gene>
<name>A0ABD0SPC3_LOXSC</name>
<dbReference type="PANTHER" id="PTHR47027:SF20">
    <property type="entry name" value="REVERSE TRANSCRIPTASE-LIKE PROTEIN WITH RNA-DIRECTED DNA POLYMERASE DOMAIN"/>
    <property type="match status" value="1"/>
</dbReference>
<comment type="caution">
    <text evidence="2">The sequence shown here is derived from an EMBL/GenBank/DDBJ whole genome shotgun (WGS) entry which is preliminary data.</text>
</comment>
<dbReference type="Gene3D" id="3.60.10.10">
    <property type="entry name" value="Endonuclease/exonuclease/phosphatase"/>
    <property type="match status" value="1"/>
</dbReference>
<dbReference type="InterPro" id="IPR036691">
    <property type="entry name" value="Endo/exonu/phosph_ase_sf"/>
</dbReference>
<evidence type="ECO:0000313" key="3">
    <source>
        <dbReference type="EMBL" id="KAL0832586.1"/>
    </source>
</evidence>
<dbReference type="GO" id="GO:0071897">
    <property type="term" value="P:DNA biosynthetic process"/>
    <property type="evidence" value="ECO:0007669"/>
    <property type="project" value="UniProtKB-ARBA"/>
</dbReference>
<dbReference type="CDD" id="cd01650">
    <property type="entry name" value="RT_nLTR_like"/>
    <property type="match status" value="1"/>
</dbReference>
<dbReference type="AlphaFoldDB" id="A0ABD0SPC3"/>
<dbReference type="SUPFAM" id="SSF56219">
    <property type="entry name" value="DNase I-like"/>
    <property type="match status" value="1"/>
</dbReference>
<evidence type="ECO:0000313" key="2">
    <source>
        <dbReference type="EMBL" id="KAL0820928.1"/>
    </source>
</evidence>
<protein>
    <recommendedName>
        <fullName evidence="1">Reverse transcriptase domain-containing protein</fullName>
    </recommendedName>
</protein>
<dbReference type="EMBL" id="JBEDNZ010000018">
    <property type="protein sequence ID" value="KAL0820928.1"/>
    <property type="molecule type" value="Genomic_DNA"/>
</dbReference>
<evidence type="ECO:0000259" key="1">
    <source>
        <dbReference type="PROSITE" id="PS50878"/>
    </source>
</evidence>
<dbReference type="PROSITE" id="PS50878">
    <property type="entry name" value="RT_POL"/>
    <property type="match status" value="1"/>
</dbReference>
<evidence type="ECO:0000313" key="4">
    <source>
        <dbReference type="Proteomes" id="UP001549921"/>
    </source>
</evidence>